<keyword evidence="6" id="KW-1185">Reference proteome</keyword>
<dbReference type="Gene3D" id="1.50.10.10">
    <property type="match status" value="1"/>
</dbReference>
<dbReference type="InterPro" id="IPR008928">
    <property type="entry name" value="6-hairpin_glycosidase_sf"/>
</dbReference>
<comment type="catalytic activity">
    <reaction evidence="1">
        <text>Hydrolysis of terminal non-reducing alpha-L-rhamnose residues in alpha-L-rhamnosides.</text>
        <dbReference type="EC" id="3.2.1.40"/>
    </reaction>
</comment>
<evidence type="ECO:0000259" key="4">
    <source>
        <dbReference type="Pfam" id="PF17389"/>
    </source>
</evidence>
<dbReference type="Proteomes" id="UP001470230">
    <property type="component" value="Unassembled WGS sequence"/>
</dbReference>
<dbReference type="Pfam" id="PF05592">
    <property type="entry name" value="Bac_rhamnosid"/>
    <property type="match status" value="1"/>
</dbReference>
<dbReference type="PANTHER" id="PTHR33307:SF6">
    <property type="entry name" value="ALPHA-RHAMNOSIDASE (EUROFUNG)-RELATED"/>
    <property type="match status" value="1"/>
</dbReference>
<proteinExistence type="predicted"/>
<gene>
    <name evidence="5" type="ORF">M9Y10_022400</name>
</gene>
<feature type="domain" description="Alpha-L-rhamnosidase concanavalin-like" evidence="3">
    <location>
        <begin position="2"/>
        <end position="55"/>
    </location>
</feature>
<dbReference type="EMBL" id="JAPFFF010000003">
    <property type="protein sequence ID" value="KAK8893970.1"/>
    <property type="molecule type" value="Genomic_DNA"/>
</dbReference>
<organism evidence="5 6">
    <name type="scientific">Tritrichomonas musculus</name>
    <dbReference type="NCBI Taxonomy" id="1915356"/>
    <lineage>
        <taxon>Eukaryota</taxon>
        <taxon>Metamonada</taxon>
        <taxon>Parabasalia</taxon>
        <taxon>Tritrichomonadida</taxon>
        <taxon>Tritrichomonadidae</taxon>
        <taxon>Tritrichomonas</taxon>
    </lineage>
</organism>
<dbReference type="InterPro" id="IPR012341">
    <property type="entry name" value="6hp_glycosidase-like_sf"/>
</dbReference>
<accession>A0ABR2KS56</accession>
<name>A0ABR2KS56_9EUKA</name>
<reference evidence="5 6" key="1">
    <citation type="submission" date="2024-04" db="EMBL/GenBank/DDBJ databases">
        <title>Tritrichomonas musculus Genome.</title>
        <authorList>
            <person name="Alves-Ferreira E."/>
            <person name="Grigg M."/>
            <person name="Lorenzi H."/>
            <person name="Galac M."/>
        </authorList>
    </citation>
    <scope>NUCLEOTIDE SEQUENCE [LARGE SCALE GENOMIC DNA]</scope>
    <source>
        <strain evidence="5 6">EAF2021</strain>
    </source>
</reference>
<dbReference type="SUPFAM" id="SSF48208">
    <property type="entry name" value="Six-hairpin glycosidases"/>
    <property type="match status" value="1"/>
</dbReference>
<evidence type="ECO:0000256" key="1">
    <source>
        <dbReference type="ARBA" id="ARBA00001445"/>
    </source>
</evidence>
<evidence type="ECO:0000313" key="5">
    <source>
        <dbReference type="EMBL" id="KAK8893970.1"/>
    </source>
</evidence>
<protein>
    <recommendedName>
        <fullName evidence="2">alpha-L-rhamnosidase</fullName>
        <ecNumber evidence="2">3.2.1.40</ecNumber>
    </recommendedName>
</protein>
<evidence type="ECO:0000256" key="2">
    <source>
        <dbReference type="ARBA" id="ARBA00012652"/>
    </source>
</evidence>
<sequence length="388" mass="45066">MTEILFEGNFNNENNRSALEQFCYISNGNETVVHPHFTYFGFRYARLTNWERPVELDDFVYSDLEITGKHETGDDLVNQLISNSLWSQKDNFLDVPTDCPQRDERFGWTGDAQIFYKTAMFNMNCYAFNRKYMKDLYLHQIRDNGVPPLWCPEFMTCEEIARFLPADGMIAWSDAATIIPWNVYLMTGKEQILHEQYDGMKKWVDIMSENINKDGLYNINQQQFCDSTRTVGGTENTFICTTYYYISLTLTYKAAKILGKNEDYEKYHNLAVKTLANIRDEYFTPRGRCAIQTQTSLSLAIIYDLQPEGKMDVSLGSLYELLYNNDYHLSTGFIGTQILCRAFSKAGDNYDAVKTFLQKDYPGLLYPVTQGATSMWERWNSLQRILMG</sequence>
<dbReference type="PANTHER" id="PTHR33307">
    <property type="entry name" value="ALPHA-RHAMNOSIDASE (EUROFUNG)"/>
    <property type="match status" value="1"/>
</dbReference>
<evidence type="ECO:0000313" key="6">
    <source>
        <dbReference type="Proteomes" id="UP001470230"/>
    </source>
</evidence>
<dbReference type="Pfam" id="PF17389">
    <property type="entry name" value="Bac_rhamnosid6H"/>
    <property type="match status" value="1"/>
</dbReference>
<feature type="domain" description="Alpha-L-rhamnosidase six-hairpin glycosidase" evidence="4">
    <location>
        <begin position="67"/>
        <end position="382"/>
    </location>
</feature>
<evidence type="ECO:0000259" key="3">
    <source>
        <dbReference type="Pfam" id="PF05592"/>
    </source>
</evidence>
<dbReference type="InterPro" id="IPR035396">
    <property type="entry name" value="Bac_rhamnosid6H"/>
</dbReference>
<dbReference type="EC" id="3.2.1.40" evidence="2"/>
<dbReference type="InterPro" id="IPR016007">
    <property type="entry name" value="Alpha_rhamnosid"/>
</dbReference>
<comment type="caution">
    <text evidence="5">The sequence shown here is derived from an EMBL/GenBank/DDBJ whole genome shotgun (WGS) entry which is preliminary data.</text>
</comment>
<dbReference type="Gene3D" id="2.60.120.260">
    <property type="entry name" value="Galactose-binding domain-like"/>
    <property type="match status" value="1"/>
</dbReference>
<dbReference type="InterPro" id="IPR008902">
    <property type="entry name" value="Rhamnosid_concanavalin"/>
</dbReference>